<evidence type="ECO:0000313" key="6">
    <source>
        <dbReference type="EMBL" id="MCU7377328.1"/>
    </source>
</evidence>
<dbReference type="GO" id="GO:0005829">
    <property type="term" value="C:cytosol"/>
    <property type="evidence" value="ECO:0007669"/>
    <property type="project" value="TreeGrafter"/>
</dbReference>
<dbReference type="GO" id="GO:0019698">
    <property type="term" value="P:D-galacturonate catabolic process"/>
    <property type="evidence" value="ECO:0007669"/>
    <property type="project" value="TreeGrafter"/>
</dbReference>
<keyword evidence="1" id="KW-0560">Oxidoreductase</keyword>
<dbReference type="InterPro" id="IPR013118">
    <property type="entry name" value="Mannitol_DH_C"/>
</dbReference>
<dbReference type="PANTHER" id="PTHR30524">
    <property type="entry name" value="MANNITOL-1-PHOSPHATE 5-DEHYDROGENASE"/>
    <property type="match status" value="1"/>
</dbReference>
<keyword evidence="2" id="KW-0520">NAD</keyword>
<dbReference type="GO" id="GO:0019592">
    <property type="term" value="P:mannitol catabolic process"/>
    <property type="evidence" value="ECO:0007669"/>
    <property type="project" value="TreeGrafter"/>
</dbReference>
<dbReference type="SUPFAM" id="SSF51735">
    <property type="entry name" value="NAD(P)-binding Rossmann-fold domains"/>
    <property type="match status" value="1"/>
</dbReference>
<dbReference type="AlphaFoldDB" id="A0A9J6QIK4"/>
<evidence type="ECO:0000259" key="5">
    <source>
        <dbReference type="Pfam" id="PF08125"/>
    </source>
</evidence>
<dbReference type="PANTHER" id="PTHR30524:SF0">
    <property type="entry name" value="ALTRONATE OXIDOREDUCTASE-RELATED"/>
    <property type="match status" value="1"/>
</dbReference>
<dbReference type="Pfam" id="PF08125">
    <property type="entry name" value="Mannitol_dh_C"/>
    <property type="match status" value="1"/>
</dbReference>
<gene>
    <name evidence="6" type="ORF">OBO34_03050</name>
</gene>
<organism evidence="6 7">
    <name type="scientific">Hominibacterium faecale</name>
    <dbReference type="NCBI Taxonomy" id="2839743"/>
    <lineage>
        <taxon>Bacteria</taxon>
        <taxon>Bacillati</taxon>
        <taxon>Bacillota</taxon>
        <taxon>Clostridia</taxon>
        <taxon>Peptostreptococcales</taxon>
        <taxon>Anaerovoracaceae</taxon>
        <taxon>Hominibacterium</taxon>
    </lineage>
</organism>
<dbReference type="GO" id="GO:0009026">
    <property type="term" value="F:tagaturonate reductase activity"/>
    <property type="evidence" value="ECO:0007669"/>
    <property type="project" value="TreeGrafter"/>
</dbReference>
<protein>
    <submittedName>
        <fullName evidence="6">Tagaturonate reductase</fullName>
    </submittedName>
</protein>
<sequence>MEKLTYETLDILNYDGYLLRQAPEKVIQFGEGNFLRGFVDYFIDLANERGDFNGKVAVVQPIPAGRIGDINRQEGLYTLCLRGRDRQGIRNEKRIISCISRGIDPYEDFPSFLELARNEEMEYIVSNTTEAGIVYDGTCRFSDQPAGTFPAKLTRLLYERFSRTASQRGFIILSCELIDDNGKKLKDCVLSHIRDWDLGPDFIQWVEQENRFCSTLVDRIVTGYPADPEEENRKNGYEDVLMDAAESFGLWVIEGAEDLEERLPFARAGLPILVKKDHKPYKTRKVRILNGAHTCLVPVARLAGKQIVRESMEEEKINQFVRTFVFQEVIPTLDLPKEDLRQFAEDVFDRFANPFIDHKLTDIALNSISKWTARIKPSLKEYAARKGTLPACTVFALAALIVYYKHEQVRDDEQVLAFFRRAGQFQTNEALVHELLEQKDFFQEDLSKVQGLVQMTAAFMDEIESRGMAEALAGFLKEC</sequence>
<evidence type="ECO:0000256" key="1">
    <source>
        <dbReference type="ARBA" id="ARBA00023002"/>
    </source>
</evidence>
<dbReference type="Gene3D" id="1.10.1040.10">
    <property type="entry name" value="N-(1-d-carboxylethyl)-l-norvaline Dehydrogenase, domain 2"/>
    <property type="match status" value="1"/>
</dbReference>
<name>A0A9J6QIK4_9FIRM</name>
<reference evidence="6" key="1">
    <citation type="submission" date="2022-09" db="EMBL/GenBank/DDBJ databases">
        <title>Culturomic study of gut microbiota in children with autism spectrum disorder.</title>
        <authorList>
            <person name="Efimov B.A."/>
            <person name="Chaplin A.V."/>
            <person name="Sokolova S.R."/>
            <person name="Pikina A.P."/>
            <person name="Korzhanova M."/>
            <person name="Belova V."/>
            <person name="Korostin D."/>
        </authorList>
    </citation>
    <scope>NUCLEOTIDE SEQUENCE</scope>
    <source>
        <strain evidence="6">ASD5510</strain>
    </source>
</reference>
<comment type="catalytic activity">
    <reaction evidence="3">
        <text>D-mannitol 1-phosphate + NAD(+) = beta-D-fructose 6-phosphate + NADH + H(+)</text>
        <dbReference type="Rhea" id="RHEA:19661"/>
        <dbReference type="ChEBI" id="CHEBI:15378"/>
        <dbReference type="ChEBI" id="CHEBI:57540"/>
        <dbReference type="ChEBI" id="CHEBI:57634"/>
        <dbReference type="ChEBI" id="CHEBI:57945"/>
        <dbReference type="ChEBI" id="CHEBI:61381"/>
        <dbReference type="EC" id="1.1.1.17"/>
    </reaction>
</comment>
<proteinExistence type="predicted"/>
<dbReference type="InterPro" id="IPR013328">
    <property type="entry name" value="6PGD_dom2"/>
</dbReference>
<evidence type="ECO:0000256" key="2">
    <source>
        <dbReference type="ARBA" id="ARBA00023027"/>
    </source>
</evidence>
<comment type="caution">
    <text evidence="6">The sequence shown here is derived from an EMBL/GenBank/DDBJ whole genome shotgun (WGS) entry which is preliminary data.</text>
</comment>
<evidence type="ECO:0000259" key="4">
    <source>
        <dbReference type="Pfam" id="PF01232"/>
    </source>
</evidence>
<feature type="domain" description="Mannitol dehydrogenase C-terminal" evidence="5">
    <location>
        <begin position="279"/>
        <end position="462"/>
    </location>
</feature>
<dbReference type="InterPro" id="IPR036291">
    <property type="entry name" value="NAD(P)-bd_dom_sf"/>
</dbReference>
<dbReference type="Gene3D" id="3.40.50.720">
    <property type="entry name" value="NAD(P)-binding Rossmann-like Domain"/>
    <property type="match status" value="1"/>
</dbReference>
<dbReference type="InterPro" id="IPR008927">
    <property type="entry name" value="6-PGluconate_DH-like_C_sf"/>
</dbReference>
<dbReference type="NCBIfam" id="NF002969">
    <property type="entry name" value="PRK03643.1"/>
    <property type="match status" value="1"/>
</dbReference>
<evidence type="ECO:0000313" key="7">
    <source>
        <dbReference type="Proteomes" id="UP001065549"/>
    </source>
</evidence>
<keyword evidence="7" id="KW-1185">Reference proteome</keyword>
<evidence type="ECO:0000256" key="3">
    <source>
        <dbReference type="ARBA" id="ARBA00048615"/>
    </source>
</evidence>
<dbReference type="Pfam" id="PF01232">
    <property type="entry name" value="Mannitol_dh"/>
    <property type="match status" value="1"/>
</dbReference>
<dbReference type="RefSeq" id="WP_253020729.1">
    <property type="nucleotide sequence ID" value="NZ_JAOSHN010000001.1"/>
</dbReference>
<dbReference type="Proteomes" id="UP001065549">
    <property type="component" value="Unassembled WGS sequence"/>
</dbReference>
<dbReference type="InterPro" id="IPR013131">
    <property type="entry name" value="Mannitol_DH_N"/>
</dbReference>
<dbReference type="GO" id="GO:0008926">
    <property type="term" value="F:mannitol-1-phosphate 5-dehydrogenase activity"/>
    <property type="evidence" value="ECO:0007669"/>
    <property type="project" value="UniProtKB-EC"/>
</dbReference>
<accession>A0A9J6QIK4</accession>
<dbReference type="SUPFAM" id="SSF48179">
    <property type="entry name" value="6-phosphogluconate dehydrogenase C-terminal domain-like"/>
    <property type="match status" value="1"/>
</dbReference>
<dbReference type="EMBL" id="JAOSHN010000001">
    <property type="protein sequence ID" value="MCU7377328.1"/>
    <property type="molecule type" value="Genomic_DNA"/>
</dbReference>
<feature type="domain" description="Mannitol dehydrogenase N-terminal" evidence="4">
    <location>
        <begin position="25"/>
        <end position="261"/>
    </location>
</feature>